<gene>
    <name evidence="1" type="ORF">C4F49_08800</name>
</gene>
<dbReference type="Proteomes" id="UP000616201">
    <property type="component" value="Unassembled WGS sequence"/>
</dbReference>
<evidence type="ECO:0008006" key="3">
    <source>
        <dbReference type="Google" id="ProtNLM"/>
    </source>
</evidence>
<proteinExistence type="predicted"/>
<protein>
    <recommendedName>
        <fullName evidence="3">Gluconate 2-dehydrogenase subunit 3</fullName>
    </recommendedName>
</protein>
<sequence length="159" mass="17704">MNRRTAIQQLFIIAGGMMIASSCSSDRNKASIELANIDVSAEEEDVLGNVVEAIIPKTDSPGARELNLHLFVLKMVDDCHGPEDQKRFLDGLKNAKSQKGKTTSEIQEYLKNLPADDSFLSLVKKRTIQGYLNSEYVMKNKLIYELVPARYNGALKIEA</sequence>
<reference evidence="1" key="1">
    <citation type="submission" date="2018-02" db="EMBL/GenBank/DDBJ databases">
        <authorList>
            <person name="Vasarhelyi B.M."/>
            <person name="Deshmukh S."/>
            <person name="Balint B."/>
            <person name="Kukolya J."/>
        </authorList>
    </citation>
    <scope>NUCLEOTIDE SEQUENCE</scope>
    <source>
        <strain evidence="1">KB22</strain>
    </source>
</reference>
<dbReference type="Pfam" id="PF13618">
    <property type="entry name" value="Gluconate_2-dh3"/>
    <property type="match status" value="1"/>
</dbReference>
<keyword evidence="2" id="KW-1185">Reference proteome</keyword>
<accession>A0A928UXH6</accession>
<dbReference type="AlphaFoldDB" id="A0A928UXH6"/>
<name>A0A928UXH6_9SPHI</name>
<dbReference type="PROSITE" id="PS51257">
    <property type="entry name" value="PROKAR_LIPOPROTEIN"/>
    <property type="match status" value="1"/>
</dbReference>
<dbReference type="InterPro" id="IPR027056">
    <property type="entry name" value="Gluconate_2DH_su3"/>
</dbReference>
<evidence type="ECO:0000313" key="1">
    <source>
        <dbReference type="EMBL" id="MBE8713778.1"/>
    </source>
</evidence>
<dbReference type="EMBL" id="PRDK01000005">
    <property type="protein sequence ID" value="MBE8713778.1"/>
    <property type="molecule type" value="Genomic_DNA"/>
</dbReference>
<comment type="caution">
    <text evidence="1">The sequence shown here is derived from an EMBL/GenBank/DDBJ whole genome shotgun (WGS) entry which is preliminary data.</text>
</comment>
<dbReference type="RefSeq" id="WP_196933933.1">
    <property type="nucleotide sequence ID" value="NZ_MU158697.1"/>
</dbReference>
<organism evidence="1 2">
    <name type="scientific">Sphingobacterium hungaricum</name>
    <dbReference type="NCBI Taxonomy" id="2082723"/>
    <lineage>
        <taxon>Bacteria</taxon>
        <taxon>Pseudomonadati</taxon>
        <taxon>Bacteroidota</taxon>
        <taxon>Sphingobacteriia</taxon>
        <taxon>Sphingobacteriales</taxon>
        <taxon>Sphingobacteriaceae</taxon>
        <taxon>Sphingobacterium</taxon>
    </lineage>
</organism>
<evidence type="ECO:0000313" key="2">
    <source>
        <dbReference type="Proteomes" id="UP000616201"/>
    </source>
</evidence>